<organism evidence="2 3">
    <name type="scientific">Notoacmeibacter marinus</name>
    <dbReference type="NCBI Taxonomy" id="1876515"/>
    <lineage>
        <taxon>Bacteria</taxon>
        <taxon>Pseudomonadati</taxon>
        <taxon>Pseudomonadota</taxon>
        <taxon>Alphaproteobacteria</taxon>
        <taxon>Hyphomicrobiales</taxon>
        <taxon>Notoacmeibacteraceae</taxon>
        <taxon>Notoacmeibacter</taxon>
    </lineage>
</organism>
<dbReference type="RefSeq" id="WP_094075609.1">
    <property type="nucleotide sequence ID" value="NZ_NBYO01000001.1"/>
</dbReference>
<dbReference type="Proteomes" id="UP000215405">
    <property type="component" value="Unassembled WGS sequence"/>
</dbReference>
<evidence type="ECO:0000313" key="2">
    <source>
        <dbReference type="EMBL" id="OXT01641.1"/>
    </source>
</evidence>
<protein>
    <recommendedName>
        <fullName evidence="1">IrrE N-terminal-like domain-containing protein</fullName>
    </recommendedName>
</protein>
<dbReference type="PANTHER" id="PTHR43236:SF1">
    <property type="entry name" value="BLL7220 PROTEIN"/>
    <property type="match status" value="1"/>
</dbReference>
<proteinExistence type="predicted"/>
<evidence type="ECO:0000259" key="1">
    <source>
        <dbReference type="Pfam" id="PF06114"/>
    </source>
</evidence>
<dbReference type="Gene3D" id="1.10.10.2910">
    <property type="match status" value="1"/>
</dbReference>
<gene>
    <name evidence="2" type="ORF">B7H23_01325</name>
</gene>
<feature type="domain" description="IrrE N-terminal-like" evidence="1">
    <location>
        <begin position="35"/>
        <end position="163"/>
    </location>
</feature>
<reference evidence="3" key="1">
    <citation type="journal article" date="2017" name="Int. J. Syst. Evol. Microbiol.">
        <title>Notoacmeibacter marinus gen. nov., sp. nov., isolated from the gut of a limpet and proposal of Notoacmeibacteraceae fam. nov. in the order Rhizobiales of the class Alphaproteobacteria.</title>
        <authorList>
            <person name="Huang Z."/>
            <person name="Guo F."/>
            <person name="Lai Q."/>
        </authorList>
    </citation>
    <scope>NUCLEOTIDE SEQUENCE [LARGE SCALE GENOMIC DNA]</scope>
    <source>
        <strain evidence="3">XMTR2A4</strain>
    </source>
</reference>
<dbReference type="PANTHER" id="PTHR43236">
    <property type="entry name" value="ANTITOXIN HIGA1"/>
    <property type="match status" value="1"/>
</dbReference>
<dbReference type="AlphaFoldDB" id="A0A231V0S7"/>
<dbReference type="InterPro" id="IPR010359">
    <property type="entry name" value="IrrE_HExxH"/>
</dbReference>
<accession>A0A231V0S7</accession>
<dbReference type="InterPro" id="IPR052345">
    <property type="entry name" value="Rad_response_metalloprotease"/>
</dbReference>
<keyword evidence="3" id="KW-1185">Reference proteome</keyword>
<evidence type="ECO:0000313" key="3">
    <source>
        <dbReference type="Proteomes" id="UP000215405"/>
    </source>
</evidence>
<dbReference type="EMBL" id="NBYO01000001">
    <property type="protein sequence ID" value="OXT01641.1"/>
    <property type="molecule type" value="Genomic_DNA"/>
</dbReference>
<dbReference type="Pfam" id="PF06114">
    <property type="entry name" value="Peptidase_M78"/>
    <property type="match status" value="1"/>
</dbReference>
<name>A0A231V0S7_9HYPH</name>
<comment type="caution">
    <text evidence="2">The sequence shown here is derived from an EMBL/GenBank/DDBJ whole genome shotgun (WGS) entry which is preliminary data.</text>
</comment>
<sequence length="293" mass="32045">MGKFRLTMACQLGEKIAEEAGYREFPVEPLAIAQSKEITVQAKPSDVKGISGALIFAGNDATLIYSNEYDNLGFENFCIAHELGHYCLPGHPEEIIQQGGTHLSRAGFTQNSSIELEADHFASGLLLPTGLTRQFLGETQIGLQGIIQLAEKAQCSRTAAAIRAAECSPYPMAVIVSQGNEIAYAFLSEAFKNLGKLSYLRKGSPLPESATLNFNGVPENVFAVRQQCAETNLKIWFDGMAGIKLDEEILGLGKYGYTLTVLSSDELADDPYEEDDEEAELEKTWTPRFAYGR</sequence>